<protein>
    <submittedName>
        <fullName evidence="1">Uncharacterized protein</fullName>
    </submittedName>
</protein>
<sequence length="90" mass="10326">MSTKTDAEVIRFLKEALLIHQFNVLLYYIPKPPITGGIITKKCKVSYELTSSYILQLVLGAGREAMWPAIKKKWPRPWPTVRAAKKRPDD</sequence>
<dbReference type="AlphaFoldDB" id="A0A3M7PS12"/>
<proteinExistence type="predicted"/>
<gene>
    <name evidence="1" type="ORF">BpHYR1_040415</name>
</gene>
<reference evidence="1 2" key="1">
    <citation type="journal article" date="2018" name="Sci. Rep.">
        <title>Genomic signatures of local adaptation to the degree of environmental predictability in rotifers.</title>
        <authorList>
            <person name="Franch-Gras L."/>
            <person name="Hahn C."/>
            <person name="Garcia-Roger E.M."/>
            <person name="Carmona M.J."/>
            <person name="Serra M."/>
            <person name="Gomez A."/>
        </authorList>
    </citation>
    <scope>NUCLEOTIDE SEQUENCE [LARGE SCALE GENOMIC DNA]</scope>
    <source>
        <strain evidence="1">HYR1</strain>
    </source>
</reference>
<dbReference type="Proteomes" id="UP000276133">
    <property type="component" value="Unassembled WGS sequence"/>
</dbReference>
<evidence type="ECO:0000313" key="2">
    <source>
        <dbReference type="Proteomes" id="UP000276133"/>
    </source>
</evidence>
<organism evidence="1 2">
    <name type="scientific">Brachionus plicatilis</name>
    <name type="common">Marine rotifer</name>
    <name type="synonym">Brachionus muelleri</name>
    <dbReference type="NCBI Taxonomy" id="10195"/>
    <lineage>
        <taxon>Eukaryota</taxon>
        <taxon>Metazoa</taxon>
        <taxon>Spiralia</taxon>
        <taxon>Gnathifera</taxon>
        <taxon>Rotifera</taxon>
        <taxon>Eurotatoria</taxon>
        <taxon>Monogononta</taxon>
        <taxon>Pseudotrocha</taxon>
        <taxon>Ploima</taxon>
        <taxon>Brachionidae</taxon>
        <taxon>Brachionus</taxon>
    </lineage>
</organism>
<evidence type="ECO:0000313" key="1">
    <source>
        <dbReference type="EMBL" id="RNA01438.1"/>
    </source>
</evidence>
<accession>A0A3M7PS12</accession>
<comment type="caution">
    <text evidence="1">The sequence shown here is derived from an EMBL/GenBank/DDBJ whole genome shotgun (WGS) entry which is preliminary data.</text>
</comment>
<keyword evidence="2" id="KW-1185">Reference proteome</keyword>
<name>A0A3M7PS12_BRAPC</name>
<dbReference type="EMBL" id="REGN01009324">
    <property type="protein sequence ID" value="RNA01438.1"/>
    <property type="molecule type" value="Genomic_DNA"/>
</dbReference>